<evidence type="ECO:0000313" key="1">
    <source>
        <dbReference type="EMBL" id="CAL1604400.1"/>
    </source>
</evidence>
<evidence type="ECO:0000313" key="2">
    <source>
        <dbReference type="Proteomes" id="UP001497482"/>
    </source>
</evidence>
<dbReference type="EMBL" id="OZ035826">
    <property type="protein sequence ID" value="CAL1604400.1"/>
    <property type="molecule type" value="Genomic_DNA"/>
</dbReference>
<protein>
    <submittedName>
        <fullName evidence="1">Uncharacterized protein</fullName>
    </submittedName>
</protein>
<gene>
    <name evidence="1" type="ORF">KC01_LOCUS31916</name>
</gene>
<reference evidence="1 2" key="1">
    <citation type="submission" date="2024-04" db="EMBL/GenBank/DDBJ databases">
        <authorList>
            <person name="Waldvogel A.-M."/>
            <person name="Schoenle A."/>
        </authorList>
    </citation>
    <scope>NUCLEOTIDE SEQUENCE [LARGE SCALE GENOMIC DNA]</scope>
</reference>
<proteinExistence type="predicted"/>
<organism evidence="1 2">
    <name type="scientific">Knipowitschia caucasica</name>
    <name type="common">Caucasian dwarf goby</name>
    <name type="synonym">Pomatoschistus caucasicus</name>
    <dbReference type="NCBI Taxonomy" id="637954"/>
    <lineage>
        <taxon>Eukaryota</taxon>
        <taxon>Metazoa</taxon>
        <taxon>Chordata</taxon>
        <taxon>Craniata</taxon>
        <taxon>Vertebrata</taxon>
        <taxon>Euteleostomi</taxon>
        <taxon>Actinopterygii</taxon>
        <taxon>Neopterygii</taxon>
        <taxon>Teleostei</taxon>
        <taxon>Neoteleostei</taxon>
        <taxon>Acanthomorphata</taxon>
        <taxon>Gobiaria</taxon>
        <taxon>Gobiiformes</taxon>
        <taxon>Gobioidei</taxon>
        <taxon>Gobiidae</taxon>
        <taxon>Gobiinae</taxon>
        <taxon>Knipowitschia</taxon>
    </lineage>
</organism>
<dbReference type="Proteomes" id="UP001497482">
    <property type="component" value="Chromosome 4"/>
</dbReference>
<sequence>MMAVSNTFFTPRPLSAIFRLLGESNFRFRETSFGLCREHPGTVTFIGIFLPKSLQRYIFNFQDNLPFM</sequence>
<name>A0AAV2LPZ5_KNICA</name>
<dbReference type="AlphaFoldDB" id="A0AAV2LPZ5"/>
<accession>A0AAV2LPZ5</accession>
<keyword evidence="2" id="KW-1185">Reference proteome</keyword>